<dbReference type="PROSITE" id="PS51186">
    <property type="entry name" value="GNAT"/>
    <property type="match status" value="1"/>
</dbReference>
<evidence type="ECO:0000313" key="5">
    <source>
        <dbReference type="Proteomes" id="UP000615760"/>
    </source>
</evidence>
<dbReference type="RefSeq" id="WP_188621411.1">
    <property type="nucleotide sequence ID" value="NZ_BMJE01000006.1"/>
</dbReference>
<comment type="caution">
    <text evidence="4">The sequence shown here is derived from an EMBL/GenBank/DDBJ whole genome shotgun (WGS) entry which is preliminary data.</text>
</comment>
<dbReference type="CDD" id="cd04301">
    <property type="entry name" value="NAT_SF"/>
    <property type="match status" value="1"/>
</dbReference>
<proteinExistence type="predicted"/>
<dbReference type="InterPro" id="IPR000182">
    <property type="entry name" value="GNAT_dom"/>
</dbReference>
<keyword evidence="2" id="KW-0012">Acyltransferase</keyword>
<keyword evidence="5" id="KW-1185">Reference proteome</keyword>
<name>A0ABQ1K259_9FLAO</name>
<reference evidence="5" key="1">
    <citation type="journal article" date="2019" name="Int. J. Syst. Evol. Microbiol.">
        <title>The Global Catalogue of Microorganisms (GCM) 10K type strain sequencing project: providing services to taxonomists for standard genome sequencing and annotation.</title>
        <authorList>
            <consortium name="The Broad Institute Genomics Platform"/>
            <consortium name="The Broad Institute Genome Sequencing Center for Infectious Disease"/>
            <person name="Wu L."/>
            <person name="Ma J."/>
        </authorList>
    </citation>
    <scope>NUCLEOTIDE SEQUENCE [LARGE SCALE GENOMIC DNA]</scope>
    <source>
        <strain evidence="5">CGMCC 1.15461</strain>
    </source>
</reference>
<organism evidence="4 5">
    <name type="scientific">Flavobacterium suaedae</name>
    <dbReference type="NCBI Taxonomy" id="1767027"/>
    <lineage>
        <taxon>Bacteria</taxon>
        <taxon>Pseudomonadati</taxon>
        <taxon>Bacteroidota</taxon>
        <taxon>Flavobacteriia</taxon>
        <taxon>Flavobacteriales</taxon>
        <taxon>Flavobacteriaceae</taxon>
        <taxon>Flavobacterium</taxon>
    </lineage>
</organism>
<evidence type="ECO:0000259" key="3">
    <source>
        <dbReference type="PROSITE" id="PS51186"/>
    </source>
</evidence>
<dbReference type="PANTHER" id="PTHR43420:SF12">
    <property type="entry name" value="N-ACETYLTRANSFERASE DOMAIN-CONTAINING PROTEIN"/>
    <property type="match status" value="1"/>
</dbReference>
<keyword evidence="1" id="KW-0808">Transferase</keyword>
<dbReference type="Proteomes" id="UP000615760">
    <property type="component" value="Unassembled WGS sequence"/>
</dbReference>
<protein>
    <submittedName>
        <fullName evidence="4">N-acetyltransferase</fullName>
    </submittedName>
</protein>
<evidence type="ECO:0000256" key="1">
    <source>
        <dbReference type="ARBA" id="ARBA00022679"/>
    </source>
</evidence>
<accession>A0ABQ1K259</accession>
<evidence type="ECO:0000256" key="2">
    <source>
        <dbReference type="ARBA" id="ARBA00023315"/>
    </source>
</evidence>
<dbReference type="Gene3D" id="3.40.630.30">
    <property type="match status" value="1"/>
</dbReference>
<gene>
    <name evidence="4" type="ORF">GCM10007424_22620</name>
</gene>
<dbReference type="InterPro" id="IPR050680">
    <property type="entry name" value="YpeA/RimI_acetyltransf"/>
</dbReference>
<dbReference type="Pfam" id="PF00583">
    <property type="entry name" value="Acetyltransf_1"/>
    <property type="match status" value="1"/>
</dbReference>
<sequence length="162" mass="18988">MAIIHDSMEIQISKTNDYKLLASLNKEVQELHCSLYPNIFKPYNEQNVVSFFKEILAQKNAKAFVAYAGKEATGYTILFFKKVPENPFQYSQRFILIDQIGVKSEFRKNGIGKLLLDKATETAREKQLKMIRLNHWTMNNDARSFFDKHGFSYFNENMWKSL</sequence>
<evidence type="ECO:0000313" key="4">
    <source>
        <dbReference type="EMBL" id="GGB82065.1"/>
    </source>
</evidence>
<dbReference type="PANTHER" id="PTHR43420">
    <property type="entry name" value="ACETYLTRANSFERASE"/>
    <property type="match status" value="1"/>
</dbReference>
<dbReference type="InterPro" id="IPR016181">
    <property type="entry name" value="Acyl_CoA_acyltransferase"/>
</dbReference>
<feature type="domain" description="N-acetyltransferase" evidence="3">
    <location>
        <begin position="8"/>
        <end position="162"/>
    </location>
</feature>
<dbReference type="SUPFAM" id="SSF55729">
    <property type="entry name" value="Acyl-CoA N-acyltransferases (Nat)"/>
    <property type="match status" value="1"/>
</dbReference>
<dbReference type="EMBL" id="BMJE01000006">
    <property type="protein sequence ID" value="GGB82065.1"/>
    <property type="molecule type" value="Genomic_DNA"/>
</dbReference>